<feature type="domain" description="Cadherin" evidence="9">
    <location>
        <begin position="1"/>
        <end position="92"/>
    </location>
</feature>
<dbReference type="InterPro" id="IPR050971">
    <property type="entry name" value="Cadherin-domain_protein"/>
</dbReference>
<keyword evidence="6" id="KW-1133">Transmembrane helix</keyword>
<evidence type="ECO:0000259" key="9">
    <source>
        <dbReference type="PROSITE" id="PS50268"/>
    </source>
</evidence>
<dbReference type="EMBL" id="JAFBMS010000012">
    <property type="protein sequence ID" value="KAG9348065.1"/>
    <property type="molecule type" value="Genomic_DNA"/>
</dbReference>
<dbReference type="Pfam" id="PF00028">
    <property type="entry name" value="Cadherin"/>
    <property type="match status" value="1"/>
</dbReference>
<keyword evidence="11" id="KW-1185">Reference proteome</keyword>
<dbReference type="PROSITE" id="PS50268">
    <property type="entry name" value="CADHERIN_2"/>
    <property type="match status" value="1"/>
</dbReference>
<comment type="caution">
    <text evidence="10">The sequence shown here is derived from an EMBL/GenBank/DDBJ whole genome shotgun (WGS) entry which is preliminary data.</text>
</comment>
<dbReference type="SMART" id="SM00112">
    <property type="entry name" value="CA"/>
    <property type="match status" value="1"/>
</dbReference>
<keyword evidence="3" id="KW-0677">Repeat</keyword>
<evidence type="ECO:0000313" key="11">
    <source>
        <dbReference type="Proteomes" id="UP000824540"/>
    </source>
</evidence>
<dbReference type="PANTHER" id="PTHR24025:SF1">
    <property type="entry name" value="DESMOGLEIN-2"/>
    <property type="match status" value="1"/>
</dbReference>
<evidence type="ECO:0000256" key="4">
    <source>
        <dbReference type="ARBA" id="ARBA00022837"/>
    </source>
</evidence>
<dbReference type="PANTHER" id="PTHR24025">
    <property type="entry name" value="DESMOGLEIN FAMILY MEMBER"/>
    <property type="match status" value="1"/>
</dbReference>
<dbReference type="GO" id="GO:0030057">
    <property type="term" value="C:desmosome"/>
    <property type="evidence" value="ECO:0007669"/>
    <property type="project" value="TreeGrafter"/>
</dbReference>
<dbReference type="FunFam" id="2.60.40.60:FF:000068">
    <property type="entry name" value="Desmoglein 1"/>
    <property type="match status" value="1"/>
</dbReference>
<evidence type="ECO:0000256" key="3">
    <source>
        <dbReference type="ARBA" id="ARBA00022737"/>
    </source>
</evidence>
<feature type="non-terminal residue" evidence="10">
    <location>
        <position position="96"/>
    </location>
</feature>
<dbReference type="AlphaFoldDB" id="A0A8T2P676"/>
<dbReference type="SUPFAM" id="SSF49313">
    <property type="entry name" value="Cadherin-like"/>
    <property type="match status" value="1"/>
</dbReference>
<evidence type="ECO:0000256" key="8">
    <source>
        <dbReference type="PROSITE-ProRule" id="PRU00043"/>
    </source>
</evidence>
<evidence type="ECO:0000313" key="10">
    <source>
        <dbReference type="EMBL" id="KAG9348065.1"/>
    </source>
</evidence>
<reference evidence="10" key="1">
    <citation type="thesis" date="2021" institute="BYU ScholarsArchive" country="Provo, UT, USA">
        <title>Applications of and Algorithms for Genome Assembly and Genomic Analyses with an Emphasis on Marine Teleosts.</title>
        <authorList>
            <person name="Pickett B.D."/>
        </authorList>
    </citation>
    <scope>NUCLEOTIDE SEQUENCE</scope>
    <source>
        <strain evidence="10">HI-2016</strain>
    </source>
</reference>
<comment type="subcellular location">
    <subcellularLocation>
        <location evidence="1">Membrane</location>
    </subcellularLocation>
</comment>
<dbReference type="OrthoDB" id="8961010at2759"/>
<evidence type="ECO:0000256" key="2">
    <source>
        <dbReference type="ARBA" id="ARBA00022692"/>
    </source>
</evidence>
<keyword evidence="5" id="KW-0130">Cell adhesion</keyword>
<evidence type="ECO:0000256" key="6">
    <source>
        <dbReference type="ARBA" id="ARBA00022989"/>
    </source>
</evidence>
<dbReference type="InterPro" id="IPR020894">
    <property type="entry name" value="Cadherin_CS"/>
</dbReference>
<evidence type="ECO:0000256" key="7">
    <source>
        <dbReference type="ARBA" id="ARBA00023136"/>
    </source>
</evidence>
<dbReference type="GO" id="GO:0007156">
    <property type="term" value="P:homophilic cell adhesion via plasma membrane adhesion molecules"/>
    <property type="evidence" value="ECO:0007669"/>
    <property type="project" value="InterPro"/>
</dbReference>
<evidence type="ECO:0000256" key="1">
    <source>
        <dbReference type="ARBA" id="ARBA00004370"/>
    </source>
</evidence>
<dbReference type="GO" id="GO:0005886">
    <property type="term" value="C:plasma membrane"/>
    <property type="evidence" value="ECO:0007669"/>
    <property type="project" value="InterPro"/>
</dbReference>
<dbReference type="GO" id="GO:0005509">
    <property type="term" value="F:calcium ion binding"/>
    <property type="evidence" value="ECO:0007669"/>
    <property type="project" value="UniProtKB-UniRule"/>
</dbReference>
<dbReference type="Gene3D" id="2.60.40.60">
    <property type="entry name" value="Cadherins"/>
    <property type="match status" value="1"/>
</dbReference>
<dbReference type="CDD" id="cd11304">
    <property type="entry name" value="Cadherin_repeat"/>
    <property type="match status" value="1"/>
</dbReference>
<keyword evidence="4 8" id="KW-0106">Calcium</keyword>
<name>A0A8T2P676_9TELE</name>
<evidence type="ECO:0000256" key="5">
    <source>
        <dbReference type="ARBA" id="ARBA00022889"/>
    </source>
</evidence>
<dbReference type="InterPro" id="IPR002126">
    <property type="entry name" value="Cadherin-like_dom"/>
</dbReference>
<sequence length="96" mass="10526">MKINATDDDEPGNINSKIAYSIVSQEPKGEQMFFLRKNGELFVRRPTLDREAQESYTLVIQGADLDGAVGGNVGTGTVTVKILDVNDNIPTLDKDR</sequence>
<organism evidence="10 11">
    <name type="scientific">Albula glossodonta</name>
    <name type="common">roundjaw bonefish</name>
    <dbReference type="NCBI Taxonomy" id="121402"/>
    <lineage>
        <taxon>Eukaryota</taxon>
        <taxon>Metazoa</taxon>
        <taxon>Chordata</taxon>
        <taxon>Craniata</taxon>
        <taxon>Vertebrata</taxon>
        <taxon>Euteleostomi</taxon>
        <taxon>Actinopterygii</taxon>
        <taxon>Neopterygii</taxon>
        <taxon>Teleostei</taxon>
        <taxon>Albuliformes</taxon>
        <taxon>Albulidae</taxon>
        <taxon>Albula</taxon>
    </lineage>
</organism>
<dbReference type="Proteomes" id="UP000824540">
    <property type="component" value="Unassembled WGS sequence"/>
</dbReference>
<dbReference type="GO" id="GO:0009653">
    <property type="term" value="P:anatomical structure morphogenesis"/>
    <property type="evidence" value="ECO:0007669"/>
    <property type="project" value="UniProtKB-ARBA"/>
</dbReference>
<keyword evidence="2" id="KW-0812">Transmembrane</keyword>
<protein>
    <recommendedName>
        <fullName evidence="9">Cadherin domain-containing protein</fullName>
    </recommendedName>
</protein>
<gene>
    <name evidence="10" type="ORF">JZ751_004090</name>
</gene>
<accession>A0A8T2P676</accession>
<proteinExistence type="predicted"/>
<keyword evidence="7" id="KW-0472">Membrane</keyword>
<dbReference type="InterPro" id="IPR015919">
    <property type="entry name" value="Cadherin-like_sf"/>
</dbReference>
<dbReference type="PROSITE" id="PS00232">
    <property type="entry name" value="CADHERIN_1"/>
    <property type="match status" value="1"/>
</dbReference>